<comment type="caution">
    <text evidence="1">The sequence shown here is derived from an EMBL/GenBank/DDBJ whole genome shotgun (WGS) entry which is preliminary data.</text>
</comment>
<name>A0AAW9QPE0_9CHRO</name>
<reference evidence="1 2" key="1">
    <citation type="submission" date="2024-01" db="EMBL/GenBank/DDBJ databases">
        <title>Genomic insights into the taxonomy and metabolism of the cyanobacterium Pannus brasiliensis CCIBt3594.</title>
        <authorList>
            <person name="Machado M."/>
            <person name="Botero N.B."/>
            <person name="Andreote A.P.D."/>
            <person name="Feitosa A.M.T."/>
            <person name="Popin R."/>
            <person name="Sivonen K."/>
            <person name="Fiore M.F."/>
        </authorList>
    </citation>
    <scope>NUCLEOTIDE SEQUENCE [LARGE SCALE GENOMIC DNA]</scope>
    <source>
        <strain evidence="1 2">CCIBt3594</strain>
    </source>
</reference>
<sequence>MLSGDFKANVREIWLKYCQANSILIREINKTNFCKKTNDGGYRPLSMFILGVLSGLSPDLANLMPILLTLSPDSDHIIRSLGLDFDPEEELERRTEELAKIQDVEAVPLLAESTIDPDTEYLNQFRNSGV</sequence>
<proteinExistence type="predicted"/>
<accession>A0AAW9QPE0</accession>
<evidence type="ECO:0000313" key="2">
    <source>
        <dbReference type="Proteomes" id="UP001328733"/>
    </source>
</evidence>
<organism evidence="1 2">
    <name type="scientific">Pannus brasiliensis CCIBt3594</name>
    <dbReference type="NCBI Taxonomy" id="1427578"/>
    <lineage>
        <taxon>Bacteria</taxon>
        <taxon>Bacillati</taxon>
        <taxon>Cyanobacteriota</taxon>
        <taxon>Cyanophyceae</taxon>
        <taxon>Oscillatoriophycideae</taxon>
        <taxon>Chroococcales</taxon>
        <taxon>Microcystaceae</taxon>
        <taxon>Pannus</taxon>
    </lineage>
</organism>
<keyword evidence="2" id="KW-1185">Reference proteome</keyword>
<dbReference type="AlphaFoldDB" id="A0AAW9QPE0"/>
<dbReference type="RefSeq" id="WP_332866237.1">
    <property type="nucleotide sequence ID" value="NZ_JBAFSM010000034.1"/>
</dbReference>
<dbReference type="Pfam" id="PF17265">
    <property type="entry name" value="DUF5331"/>
    <property type="match status" value="1"/>
</dbReference>
<dbReference type="InterPro" id="IPR020346">
    <property type="entry name" value="Uncharacterised_15.3kDa"/>
</dbReference>
<dbReference type="EMBL" id="JBAFSM010000034">
    <property type="protein sequence ID" value="MEG3438755.1"/>
    <property type="molecule type" value="Genomic_DNA"/>
</dbReference>
<dbReference type="Proteomes" id="UP001328733">
    <property type="component" value="Unassembled WGS sequence"/>
</dbReference>
<protein>
    <submittedName>
        <fullName evidence="1">DUF5331 domain-containing protein</fullName>
    </submittedName>
</protein>
<gene>
    <name evidence="1" type="ORF">V0288_16630</name>
</gene>
<evidence type="ECO:0000313" key="1">
    <source>
        <dbReference type="EMBL" id="MEG3438755.1"/>
    </source>
</evidence>